<dbReference type="Proteomes" id="UP000216024">
    <property type="component" value="Unassembled WGS sequence"/>
</dbReference>
<evidence type="ECO:0000313" key="1">
    <source>
        <dbReference type="EMBL" id="PAB59473.1"/>
    </source>
</evidence>
<proteinExistence type="predicted"/>
<dbReference type="AlphaFoldDB" id="A0A267MKZ1"/>
<dbReference type="OrthoDB" id="9783597at2"/>
<dbReference type="InterPro" id="IPR036388">
    <property type="entry name" value="WH-like_DNA-bd_sf"/>
</dbReference>
<organism evidence="1 2">
    <name type="scientific">Anaeromicrobium sediminis</name>
    <dbReference type="NCBI Taxonomy" id="1478221"/>
    <lineage>
        <taxon>Bacteria</taxon>
        <taxon>Bacillati</taxon>
        <taxon>Bacillota</taxon>
        <taxon>Clostridia</taxon>
        <taxon>Peptostreptococcales</taxon>
        <taxon>Thermotaleaceae</taxon>
        <taxon>Anaeromicrobium</taxon>
    </lineage>
</organism>
<reference evidence="1 2" key="1">
    <citation type="submission" date="2017-06" db="EMBL/GenBank/DDBJ databases">
        <title>Draft genome sequence of anaerobic fermentative bacterium Anaeromicrobium sediminis DY2726D isolated from West Pacific Ocean sediments.</title>
        <authorList>
            <person name="Zeng X."/>
        </authorList>
    </citation>
    <scope>NUCLEOTIDE SEQUENCE [LARGE SCALE GENOMIC DNA]</scope>
    <source>
        <strain evidence="1 2">DY2726D</strain>
    </source>
</reference>
<dbReference type="Gene3D" id="1.10.10.10">
    <property type="entry name" value="Winged helix-like DNA-binding domain superfamily/Winged helix DNA-binding domain"/>
    <property type="match status" value="1"/>
</dbReference>
<accession>A0A267MKZ1</accession>
<name>A0A267MKZ1_9FIRM</name>
<dbReference type="EMBL" id="NIBG01000007">
    <property type="protein sequence ID" value="PAB59473.1"/>
    <property type="molecule type" value="Genomic_DNA"/>
</dbReference>
<dbReference type="InterPro" id="IPR036390">
    <property type="entry name" value="WH_DNA-bd_sf"/>
</dbReference>
<sequence length="174" mass="20439">MLCNNTKELANHKLVLLYVLDSFSVPLTNTQLTEFVMENDYMNYFMFQQFLSDLVKIGMIEHTQSENTFFYLITEKGKKTLAYFKERLGESLINKLDKDISKRRHLWLKETQISADYVKKHEKEYIVDLKVVENDITLIDLKLSVASNKQAKQICEKWKNDASNLYASIINLII</sequence>
<dbReference type="Pfam" id="PF14277">
    <property type="entry name" value="DUF4364"/>
    <property type="match status" value="1"/>
</dbReference>
<dbReference type="RefSeq" id="WP_095133384.1">
    <property type="nucleotide sequence ID" value="NZ_NIBG01000007.1"/>
</dbReference>
<gene>
    <name evidence="1" type="ORF">CCE28_09660</name>
</gene>
<evidence type="ECO:0008006" key="3">
    <source>
        <dbReference type="Google" id="ProtNLM"/>
    </source>
</evidence>
<dbReference type="SUPFAM" id="SSF46785">
    <property type="entry name" value="Winged helix' DNA-binding domain"/>
    <property type="match status" value="1"/>
</dbReference>
<evidence type="ECO:0000313" key="2">
    <source>
        <dbReference type="Proteomes" id="UP000216024"/>
    </source>
</evidence>
<comment type="caution">
    <text evidence="1">The sequence shown here is derived from an EMBL/GenBank/DDBJ whole genome shotgun (WGS) entry which is preliminary data.</text>
</comment>
<dbReference type="InterPro" id="IPR025374">
    <property type="entry name" value="DUF4364"/>
</dbReference>
<protein>
    <recommendedName>
        <fullName evidence="3">DUF4364 domain-containing protein</fullName>
    </recommendedName>
</protein>
<keyword evidence="2" id="KW-1185">Reference proteome</keyword>